<evidence type="ECO:0008006" key="3">
    <source>
        <dbReference type="Google" id="ProtNLM"/>
    </source>
</evidence>
<accession>M4BV81</accession>
<dbReference type="AlphaFoldDB" id="M4BV81"/>
<keyword evidence="2" id="KW-1185">Reference proteome</keyword>
<dbReference type="EMBL" id="JH597971">
    <property type="status" value="NOT_ANNOTATED_CDS"/>
    <property type="molecule type" value="Genomic_DNA"/>
</dbReference>
<dbReference type="EnsemblProtists" id="HpaT810422">
    <property type="protein sequence ID" value="HpaP810422"/>
    <property type="gene ID" value="HpaG810422"/>
</dbReference>
<organism evidence="1 2">
    <name type="scientific">Hyaloperonospora arabidopsidis (strain Emoy2)</name>
    <name type="common">Downy mildew agent</name>
    <name type="synonym">Peronospora arabidopsidis</name>
    <dbReference type="NCBI Taxonomy" id="559515"/>
    <lineage>
        <taxon>Eukaryota</taxon>
        <taxon>Sar</taxon>
        <taxon>Stramenopiles</taxon>
        <taxon>Oomycota</taxon>
        <taxon>Peronosporomycetes</taxon>
        <taxon>Peronosporales</taxon>
        <taxon>Peronosporaceae</taxon>
        <taxon>Hyaloperonospora</taxon>
    </lineage>
</organism>
<evidence type="ECO:0000313" key="1">
    <source>
        <dbReference type="EnsemblProtists" id="HpaP810422"/>
    </source>
</evidence>
<reference evidence="2" key="1">
    <citation type="journal article" date="2010" name="Science">
        <title>Signatures of adaptation to obligate biotrophy in the Hyaloperonospora arabidopsidis genome.</title>
        <authorList>
            <person name="Baxter L."/>
            <person name="Tripathy S."/>
            <person name="Ishaque N."/>
            <person name="Boot N."/>
            <person name="Cabral A."/>
            <person name="Kemen E."/>
            <person name="Thines M."/>
            <person name="Ah-Fong A."/>
            <person name="Anderson R."/>
            <person name="Badejoko W."/>
            <person name="Bittner-Eddy P."/>
            <person name="Boore J.L."/>
            <person name="Chibucos M.C."/>
            <person name="Coates M."/>
            <person name="Dehal P."/>
            <person name="Delehaunty K."/>
            <person name="Dong S."/>
            <person name="Downton P."/>
            <person name="Dumas B."/>
            <person name="Fabro G."/>
            <person name="Fronick C."/>
            <person name="Fuerstenberg S.I."/>
            <person name="Fulton L."/>
            <person name="Gaulin E."/>
            <person name="Govers F."/>
            <person name="Hughes L."/>
            <person name="Humphray S."/>
            <person name="Jiang R.H."/>
            <person name="Judelson H."/>
            <person name="Kamoun S."/>
            <person name="Kyung K."/>
            <person name="Meijer H."/>
            <person name="Minx P."/>
            <person name="Morris P."/>
            <person name="Nelson J."/>
            <person name="Phuntumart V."/>
            <person name="Qutob D."/>
            <person name="Rehmany A."/>
            <person name="Rougon-Cardoso A."/>
            <person name="Ryden P."/>
            <person name="Torto-Alalibo T."/>
            <person name="Studholme D."/>
            <person name="Wang Y."/>
            <person name="Win J."/>
            <person name="Wood J."/>
            <person name="Clifton S.W."/>
            <person name="Rogers J."/>
            <person name="Van den Ackerveken G."/>
            <person name="Jones J.D."/>
            <person name="McDowell J.M."/>
            <person name="Beynon J."/>
            <person name="Tyler B.M."/>
        </authorList>
    </citation>
    <scope>NUCLEOTIDE SEQUENCE [LARGE SCALE GENOMIC DNA]</scope>
    <source>
        <strain evidence="2">Emoy2</strain>
    </source>
</reference>
<proteinExistence type="predicted"/>
<dbReference type="HOGENOM" id="CLU_020819_2_0_1"/>
<name>M4BV81_HYAAE</name>
<dbReference type="STRING" id="559515.M4BV81"/>
<reference evidence="1" key="2">
    <citation type="submission" date="2015-06" db="UniProtKB">
        <authorList>
            <consortium name="EnsemblProtists"/>
        </authorList>
    </citation>
    <scope>IDENTIFICATION</scope>
    <source>
        <strain evidence="1">Emoy2</strain>
    </source>
</reference>
<evidence type="ECO:0000313" key="2">
    <source>
        <dbReference type="Proteomes" id="UP000011713"/>
    </source>
</evidence>
<sequence>MERMRVSRRLGNSNLFGPGISLGEGVVHVLVVLPPVLLKPQSESVAVPLKYCGVSMEVSKSSLNPPPLVDFWNALRTDTTEIKADAMIALPEGTFILGKPSLGSRIYIRHCYPRLWYICWDTLHRAEDEKSRLVTSVTRESAKRSRTDFDRVLNQSEAFYVVDGVKPSICTAKTILVTSPRRDVWYHYSERNCATLFMPVWTKEEIFRCRELMYPHTPVAIVDECYRRWGGIARYVLRHAEDPQQQGLLGEAIARIQLKAILDASVESRGDEGVLSHALLHFRIDREFSKECFTLASKYVTDGVYGTLYKRDKKELMKFLGTSHRLRNHAVYREALFETHVHIEISQGGNFRARCLTEGPKGYDGGGNQNESKVDFKAWDIVKLRPRSSLLFQRVD</sequence>
<dbReference type="InParanoid" id="M4BV81"/>
<dbReference type="VEuPathDB" id="FungiDB:HpaG810422"/>
<dbReference type="Proteomes" id="UP000011713">
    <property type="component" value="Unassembled WGS sequence"/>
</dbReference>
<dbReference type="PANTHER" id="PTHR33129">
    <property type="entry name" value="PROTEIN KINASE DOMAIN-CONTAINING PROTEIN-RELATED"/>
    <property type="match status" value="1"/>
</dbReference>
<dbReference type="PANTHER" id="PTHR33129:SF1">
    <property type="entry name" value="ATP-BINDING PROTEIN"/>
    <property type="match status" value="1"/>
</dbReference>
<dbReference type="InterPro" id="IPR052980">
    <property type="entry name" value="Crinkler_effector"/>
</dbReference>
<protein>
    <recommendedName>
        <fullName evidence="3">RxLR effector candidate protein</fullName>
    </recommendedName>
</protein>